<protein>
    <submittedName>
        <fullName evidence="4">Wd repeat-containing protein 54-like</fullName>
    </submittedName>
</protein>
<dbReference type="Proteomes" id="UP000039865">
    <property type="component" value="Unassembled WGS sequence"/>
</dbReference>
<dbReference type="SMART" id="SM00320">
    <property type="entry name" value="WD40"/>
    <property type="match status" value="3"/>
</dbReference>
<keyword evidence="1" id="KW-0853">WD repeat</keyword>
<organism evidence="4 5">
    <name type="scientific">Stylonychia lemnae</name>
    <name type="common">Ciliate</name>
    <dbReference type="NCBI Taxonomy" id="5949"/>
    <lineage>
        <taxon>Eukaryota</taxon>
        <taxon>Sar</taxon>
        <taxon>Alveolata</taxon>
        <taxon>Ciliophora</taxon>
        <taxon>Intramacronucleata</taxon>
        <taxon>Spirotrichea</taxon>
        <taxon>Stichotrichia</taxon>
        <taxon>Sporadotrichida</taxon>
        <taxon>Oxytrichidae</taxon>
        <taxon>Stylonychinae</taxon>
        <taxon>Stylonychia</taxon>
    </lineage>
</organism>
<evidence type="ECO:0000259" key="3">
    <source>
        <dbReference type="Pfam" id="PF21031"/>
    </source>
</evidence>
<dbReference type="PANTHER" id="PTHR13720">
    <property type="entry name" value="WD-40 REPEAT PROTEIN"/>
    <property type="match status" value="1"/>
</dbReference>
<keyword evidence="5" id="KW-1185">Reference proteome</keyword>
<dbReference type="PANTHER" id="PTHR13720:SF33">
    <property type="entry name" value="HELP DOMAIN-CONTAINING PROTEIN"/>
    <property type="match status" value="1"/>
</dbReference>
<dbReference type="InterPro" id="IPR001680">
    <property type="entry name" value="WD40_rpt"/>
</dbReference>
<reference evidence="4 5" key="1">
    <citation type="submission" date="2014-06" db="EMBL/GenBank/DDBJ databases">
        <authorList>
            <person name="Swart Estienne"/>
        </authorList>
    </citation>
    <scope>NUCLEOTIDE SEQUENCE [LARGE SCALE GENOMIC DNA]</scope>
    <source>
        <strain evidence="4 5">130c</strain>
    </source>
</reference>
<keyword evidence="2" id="KW-0677">Repeat</keyword>
<dbReference type="AlphaFoldDB" id="A0A078ABF1"/>
<dbReference type="InParanoid" id="A0A078ABF1"/>
<gene>
    <name evidence="4" type="primary">Contig1306.g1430</name>
    <name evidence="4" type="ORF">STYLEM_7882</name>
</gene>
<feature type="domain" description="WD repeat-containing protein 54 beta-propeller" evidence="3">
    <location>
        <begin position="207"/>
        <end position="328"/>
    </location>
</feature>
<evidence type="ECO:0000313" key="4">
    <source>
        <dbReference type="EMBL" id="CDW78897.1"/>
    </source>
</evidence>
<dbReference type="InterPro" id="IPR036322">
    <property type="entry name" value="WD40_repeat_dom_sf"/>
</dbReference>
<sequence>MEASANNNFKGYRFVNVASSPSFFCNNLTTNDGELYAFVNNMDQQPRALLYNKDLVEKGEISSPQVLQWKDQSECFGLNYAKAQDKWHLCVSTTKGCQVWNYNGTRQLAFVESKNNIFLSASTAVDKIDGKEFIAIGTCNGEIHQVLINGTTYTKELGFKLVDESAVTSMSCDLRSRTLAVGNSNGYVIIFQCDTQSEWKPLHSIQPQTEIPVHSISTLNRGDNVFVVGYANGSVRLISPSGQLLCNLSAHSRSLNALTCHPTKSVFATCSDDTFTHIFEVVGDKLDKLNVNLILSSRVNDHLLTGVAFGGEGNNSLVVAPYDYKTIVVLNNVV</sequence>
<accession>A0A078ABF1</accession>
<dbReference type="InterPro" id="IPR049546">
    <property type="entry name" value="WDR54_beta_prop"/>
</dbReference>
<dbReference type="Gene3D" id="2.130.10.10">
    <property type="entry name" value="YVTN repeat-like/Quinoprotein amine dehydrogenase"/>
    <property type="match status" value="1"/>
</dbReference>
<dbReference type="Pfam" id="PF21031">
    <property type="entry name" value="WDR54"/>
    <property type="match status" value="1"/>
</dbReference>
<dbReference type="EMBL" id="CCKQ01007520">
    <property type="protein sequence ID" value="CDW78897.1"/>
    <property type="molecule type" value="Genomic_DNA"/>
</dbReference>
<evidence type="ECO:0000313" key="5">
    <source>
        <dbReference type="Proteomes" id="UP000039865"/>
    </source>
</evidence>
<evidence type="ECO:0000256" key="1">
    <source>
        <dbReference type="ARBA" id="ARBA00022574"/>
    </source>
</evidence>
<evidence type="ECO:0000256" key="2">
    <source>
        <dbReference type="ARBA" id="ARBA00022737"/>
    </source>
</evidence>
<dbReference type="OrthoDB" id="310477at2759"/>
<name>A0A078ABF1_STYLE</name>
<dbReference type="SUPFAM" id="SSF50978">
    <property type="entry name" value="WD40 repeat-like"/>
    <property type="match status" value="1"/>
</dbReference>
<dbReference type="InterPro" id="IPR015943">
    <property type="entry name" value="WD40/YVTN_repeat-like_dom_sf"/>
</dbReference>
<dbReference type="InterPro" id="IPR050630">
    <property type="entry name" value="WD_repeat_EMAP"/>
</dbReference>
<proteinExistence type="predicted"/>